<evidence type="ECO:0000313" key="2">
    <source>
        <dbReference type="EMBL" id="GCA63453.1"/>
    </source>
</evidence>
<reference evidence="2 3" key="1">
    <citation type="journal article" date="2018" name="PLoS ONE">
        <title>The draft genome of Kipferlia bialata reveals reductive genome evolution in fornicate parasites.</title>
        <authorList>
            <person name="Tanifuji G."/>
            <person name="Takabayashi S."/>
            <person name="Kume K."/>
            <person name="Takagi M."/>
            <person name="Nakayama T."/>
            <person name="Kamikawa R."/>
            <person name="Inagaki Y."/>
            <person name="Hashimoto T."/>
        </authorList>
    </citation>
    <scope>NUCLEOTIDE SEQUENCE [LARGE SCALE GENOMIC DNA]</scope>
    <source>
        <strain evidence="2">NY0173</strain>
    </source>
</reference>
<dbReference type="Proteomes" id="UP000265618">
    <property type="component" value="Unassembled WGS sequence"/>
</dbReference>
<accession>A0A391NYJ4</accession>
<keyword evidence="3" id="KW-1185">Reference proteome</keyword>
<name>A0A391NYJ4_9EUKA</name>
<dbReference type="EMBL" id="BDIP01003572">
    <property type="protein sequence ID" value="GCA63453.1"/>
    <property type="molecule type" value="Genomic_DNA"/>
</dbReference>
<dbReference type="AlphaFoldDB" id="A0A391NYJ4"/>
<evidence type="ECO:0000313" key="3">
    <source>
        <dbReference type="Proteomes" id="UP000265618"/>
    </source>
</evidence>
<evidence type="ECO:0000256" key="1">
    <source>
        <dbReference type="SAM" id="MobiDB-lite"/>
    </source>
</evidence>
<comment type="caution">
    <text evidence="2">The sequence shown here is derived from an EMBL/GenBank/DDBJ whole genome shotgun (WGS) entry which is preliminary data.</text>
</comment>
<sequence>MVIWDTYEGLSNDRPHRPTHPETMPAGSDDQTDTPELVAFRQALPEHVLVVGAGVPLAFTKEAQSWPALLKSANEFLFSGIPEEERAHVAAGATKISAI</sequence>
<proteinExistence type="predicted"/>
<feature type="region of interest" description="Disordered" evidence="1">
    <location>
        <begin position="1"/>
        <end position="33"/>
    </location>
</feature>
<protein>
    <submittedName>
        <fullName evidence="2">Uncharacterized protein</fullName>
    </submittedName>
</protein>
<feature type="compositionally biased region" description="Basic and acidic residues" evidence="1">
    <location>
        <begin position="11"/>
        <end position="20"/>
    </location>
</feature>
<gene>
    <name evidence="2" type="ORF">KIPB_010004</name>
</gene>
<organism evidence="2 3">
    <name type="scientific">Kipferlia bialata</name>
    <dbReference type="NCBI Taxonomy" id="797122"/>
    <lineage>
        <taxon>Eukaryota</taxon>
        <taxon>Metamonada</taxon>
        <taxon>Carpediemonas-like organisms</taxon>
        <taxon>Kipferlia</taxon>
    </lineage>
</organism>